<dbReference type="InterPro" id="IPR048913">
    <property type="entry name" value="BetaGal_gal-bd"/>
</dbReference>
<feature type="active site" description="Proton donor" evidence="4">
    <location>
        <position position="212"/>
    </location>
</feature>
<dbReference type="Gene3D" id="3.20.20.80">
    <property type="entry name" value="Glycosidases"/>
    <property type="match status" value="1"/>
</dbReference>
<dbReference type="InterPro" id="IPR026283">
    <property type="entry name" value="B-gal_1-like"/>
</dbReference>
<dbReference type="InterPro" id="IPR001944">
    <property type="entry name" value="Glycoside_Hdrlase_35"/>
</dbReference>
<name>A0A1D2N8H8_ORCCI</name>
<comment type="similarity">
    <text evidence="1 5">Belongs to the glycosyl hydrolase 35 family.</text>
</comment>
<keyword evidence="11" id="KW-1185">Reference proteome</keyword>
<keyword evidence="3" id="KW-0326">Glycosidase</keyword>
<dbReference type="AlphaFoldDB" id="A0A1D2N8H8"/>
<evidence type="ECO:0000259" key="7">
    <source>
        <dbReference type="Pfam" id="PF01301"/>
    </source>
</evidence>
<keyword evidence="6" id="KW-0732">Signal</keyword>
<evidence type="ECO:0000256" key="4">
    <source>
        <dbReference type="PIRSR" id="PIRSR006336-1"/>
    </source>
</evidence>
<feature type="domain" description="Beta-galactosidase galactose-binding" evidence="9">
    <location>
        <begin position="581"/>
        <end position="640"/>
    </location>
</feature>
<reference evidence="10 11" key="1">
    <citation type="journal article" date="2016" name="Genome Biol. Evol.">
        <title>Gene Family Evolution Reflects Adaptation to Soil Environmental Stressors in the Genome of the Collembolan Orchesella cincta.</title>
        <authorList>
            <person name="Faddeeva-Vakhrusheva A."/>
            <person name="Derks M.F."/>
            <person name="Anvar S.Y."/>
            <person name="Agamennone V."/>
            <person name="Suring W."/>
            <person name="Smit S."/>
            <person name="van Straalen N.M."/>
            <person name="Roelofs D."/>
        </authorList>
    </citation>
    <scope>NUCLEOTIDE SEQUENCE [LARGE SCALE GENOMIC DNA]</scope>
    <source>
        <tissue evidence="10">Mixed pool</tissue>
    </source>
</reference>
<dbReference type="OrthoDB" id="1657402at2759"/>
<comment type="caution">
    <text evidence="10">The sequence shown here is derived from an EMBL/GenBank/DDBJ whole genome shotgun (WGS) entry which is preliminary data.</text>
</comment>
<dbReference type="STRING" id="48709.A0A1D2N8H8"/>
<feature type="chain" id="PRO_5008905200" evidence="6">
    <location>
        <begin position="22"/>
        <end position="694"/>
    </location>
</feature>
<dbReference type="FunFam" id="2.60.120.260:FF:000049">
    <property type="entry name" value="Beta-galactosidase"/>
    <property type="match status" value="1"/>
</dbReference>
<dbReference type="InterPro" id="IPR048912">
    <property type="entry name" value="BetaGal1-like_ABD1"/>
</dbReference>
<feature type="active site" description="Nucleophile" evidence="4">
    <location>
        <position position="289"/>
    </location>
</feature>
<evidence type="ECO:0000256" key="5">
    <source>
        <dbReference type="RuleBase" id="RU003679"/>
    </source>
</evidence>
<dbReference type="PANTHER" id="PTHR23421">
    <property type="entry name" value="BETA-GALACTOSIDASE RELATED"/>
    <property type="match status" value="1"/>
</dbReference>
<evidence type="ECO:0000313" key="11">
    <source>
        <dbReference type="Proteomes" id="UP000094527"/>
    </source>
</evidence>
<dbReference type="PIRSF" id="PIRSF006336">
    <property type="entry name" value="B-gal"/>
    <property type="match status" value="1"/>
</dbReference>
<keyword evidence="2" id="KW-0378">Hydrolase</keyword>
<evidence type="ECO:0000313" key="10">
    <source>
        <dbReference type="EMBL" id="ODN01563.1"/>
    </source>
</evidence>
<sequence length="694" mass="78493">MGSKICVLLTICGILLGVAHLNSGKMDKQADEDLPMVYEYFRNSSSNVVGLVAEADGFKLNGKKLKIMSGAMHYFRIHPDLWRDRLKKLRAMGANTVETYVPWNLHEPKMGEFDFGNGTNDMSMFLDVRRYLQIAQEEDLLVLFRPGPYICTEWDFGGLPSWLQRDPEMKVRTNYQPYLDRVKIFFDKLLPHVADLQFTRNGPIIAIQIENEYGSFNAVSKEYLEFLLKLYVDHGFTNETLFFTSDGVGNGDRGTLPGLLYTANFQGDVDGQFGKLKELQPDKPVMAMEYWAGWFDHWFENHHVLRPGAFVDTLDGILGKWDGSVNLYMFHGGTNFGFMAGANTRGDAPFYDADVTSYDYDAPLSEAGDYTTKYSLGKSLFELYQEPRLKPTEMIPESVKRAYPSVNLQEYLTYDDIISQVPTTAKFTAQRPISMENLPMNDDSGQSYGYIIYRSNAEFSNGTNFEAGPVRDFGMLLIDSQLQPTGFQDDKYWINAIQNFSLSVGSAGNHVLDLLIENTARVNFGNDNHFLQEKGLVNGTYKLNGNDISDIEIIALEFKSAWVKGLSDWKPITNQTTLQAPVLLQTTFEITEEPADTFLDMSAWHKGIVFINGFNIGRYFRAGPQQTLYIPAPLLKQGTNTVTIFEQFEPSNQLIFKDVPNLGPLKKDTWKICKADEEIKGNELIESSNATSTN</sequence>
<feature type="domain" description="Beta-galactosidase 1-like first all-beta" evidence="8">
    <location>
        <begin position="445"/>
        <end position="556"/>
    </location>
</feature>
<organism evidence="10 11">
    <name type="scientific">Orchesella cincta</name>
    <name type="common">Springtail</name>
    <name type="synonym">Podura cincta</name>
    <dbReference type="NCBI Taxonomy" id="48709"/>
    <lineage>
        <taxon>Eukaryota</taxon>
        <taxon>Metazoa</taxon>
        <taxon>Ecdysozoa</taxon>
        <taxon>Arthropoda</taxon>
        <taxon>Hexapoda</taxon>
        <taxon>Collembola</taxon>
        <taxon>Entomobryomorpha</taxon>
        <taxon>Entomobryoidea</taxon>
        <taxon>Orchesellidae</taxon>
        <taxon>Orchesellinae</taxon>
        <taxon>Orchesella</taxon>
    </lineage>
</organism>
<evidence type="ECO:0000259" key="9">
    <source>
        <dbReference type="Pfam" id="PF21467"/>
    </source>
</evidence>
<dbReference type="GO" id="GO:0005975">
    <property type="term" value="P:carbohydrate metabolic process"/>
    <property type="evidence" value="ECO:0007669"/>
    <property type="project" value="InterPro"/>
</dbReference>
<feature type="signal peptide" evidence="6">
    <location>
        <begin position="1"/>
        <end position="21"/>
    </location>
</feature>
<dbReference type="SUPFAM" id="SSF51445">
    <property type="entry name" value="(Trans)glycosidases"/>
    <property type="match status" value="1"/>
</dbReference>
<dbReference type="GO" id="GO:0004565">
    <property type="term" value="F:beta-galactosidase activity"/>
    <property type="evidence" value="ECO:0007669"/>
    <property type="project" value="InterPro"/>
</dbReference>
<dbReference type="InterPro" id="IPR008979">
    <property type="entry name" value="Galactose-bd-like_sf"/>
</dbReference>
<dbReference type="OMA" id="GSEIVHN"/>
<dbReference type="SUPFAM" id="SSF49785">
    <property type="entry name" value="Galactose-binding domain-like"/>
    <property type="match status" value="1"/>
</dbReference>
<dbReference type="PRINTS" id="PR00742">
    <property type="entry name" value="GLHYDRLASE35"/>
</dbReference>
<dbReference type="Pfam" id="PF21317">
    <property type="entry name" value="BetaGal_ABD_1"/>
    <property type="match status" value="1"/>
</dbReference>
<dbReference type="Pfam" id="PF01301">
    <property type="entry name" value="Glyco_hydro_35"/>
    <property type="match status" value="1"/>
</dbReference>
<proteinExistence type="inferred from homology"/>
<dbReference type="Pfam" id="PF21467">
    <property type="entry name" value="BetaGal_gal-bd"/>
    <property type="match status" value="1"/>
</dbReference>
<dbReference type="Gene3D" id="2.60.120.260">
    <property type="entry name" value="Galactose-binding domain-like"/>
    <property type="match status" value="2"/>
</dbReference>
<evidence type="ECO:0000256" key="6">
    <source>
        <dbReference type="SAM" id="SignalP"/>
    </source>
</evidence>
<dbReference type="FunFam" id="3.20.20.80:FF:000115">
    <property type="entry name" value="Beta-galactosidase"/>
    <property type="match status" value="1"/>
</dbReference>
<dbReference type="InterPro" id="IPR017853">
    <property type="entry name" value="GH"/>
</dbReference>
<accession>A0A1D2N8H8</accession>
<dbReference type="Proteomes" id="UP000094527">
    <property type="component" value="Unassembled WGS sequence"/>
</dbReference>
<gene>
    <name evidence="10" type="ORF">Ocin01_05113</name>
</gene>
<feature type="domain" description="Glycoside hydrolase 35 catalytic" evidence="7">
    <location>
        <begin position="58"/>
        <end position="381"/>
    </location>
</feature>
<dbReference type="EMBL" id="LJIJ01000147">
    <property type="protein sequence ID" value="ODN01563.1"/>
    <property type="molecule type" value="Genomic_DNA"/>
</dbReference>
<dbReference type="InterPro" id="IPR031330">
    <property type="entry name" value="Gly_Hdrlase_35_cat"/>
</dbReference>
<evidence type="ECO:0000256" key="3">
    <source>
        <dbReference type="ARBA" id="ARBA00023295"/>
    </source>
</evidence>
<evidence type="ECO:0000256" key="1">
    <source>
        <dbReference type="ARBA" id="ARBA00009809"/>
    </source>
</evidence>
<protein>
    <submittedName>
        <fullName evidence="10">Beta-galactosidase-1-like protein 2</fullName>
    </submittedName>
</protein>
<evidence type="ECO:0000256" key="2">
    <source>
        <dbReference type="ARBA" id="ARBA00022801"/>
    </source>
</evidence>
<evidence type="ECO:0000259" key="8">
    <source>
        <dbReference type="Pfam" id="PF21317"/>
    </source>
</evidence>